<protein>
    <submittedName>
        <fullName evidence="1">Uncharacterized protein</fullName>
    </submittedName>
</protein>
<comment type="caution">
    <text evidence="1">The sequence shown here is derived from an EMBL/GenBank/DDBJ whole genome shotgun (WGS) entry which is preliminary data.</text>
</comment>
<sequence length="286" mass="31989">MEVTREANVKEIDKSVRDKWNWKWLEEKDRDGYFLSDYIRKIDRPGLARCIVCNCDLKYANGGKRDLVAHGNKKKHIKNRKVFTTNSTLPSIFERTAMRKGSIAVREVKTKSLSTARLSTPSCPDISTPGTSANTTPCGSNIPYGAPPNVHNAASCSGKVESKLTPNACYLDRKGNAEAMVVSFVAEHSLPFAVVPHILDLSKELARDNTVLQDLSMERTTCAYKLKEGVAEVVHKRLVHELKEKPFSINLDECTAKGSISVFSLYSYHSFQIPWVISPQPLPFFI</sequence>
<dbReference type="EMBL" id="JAIZAY010000004">
    <property type="protein sequence ID" value="KAJ8043861.1"/>
    <property type="molecule type" value="Genomic_DNA"/>
</dbReference>
<dbReference type="AlphaFoldDB" id="A0A9Q1HG79"/>
<gene>
    <name evidence="1" type="ORF">HOLleu_11149</name>
</gene>
<dbReference type="OrthoDB" id="6141372at2759"/>
<keyword evidence="2" id="KW-1185">Reference proteome</keyword>
<dbReference type="PANTHER" id="PTHR37162">
    <property type="entry name" value="HAT FAMILY DIMERISATION DOMAINCONTAINING PROTEIN-RELATED"/>
    <property type="match status" value="1"/>
</dbReference>
<organism evidence="1 2">
    <name type="scientific">Holothuria leucospilota</name>
    <name type="common">Black long sea cucumber</name>
    <name type="synonym">Mertensiothuria leucospilota</name>
    <dbReference type="NCBI Taxonomy" id="206669"/>
    <lineage>
        <taxon>Eukaryota</taxon>
        <taxon>Metazoa</taxon>
        <taxon>Echinodermata</taxon>
        <taxon>Eleutherozoa</taxon>
        <taxon>Echinozoa</taxon>
        <taxon>Holothuroidea</taxon>
        <taxon>Aspidochirotacea</taxon>
        <taxon>Aspidochirotida</taxon>
        <taxon>Holothuriidae</taxon>
        <taxon>Holothuria</taxon>
    </lineage>
</organism>
<evidence type="ECO:0000313" key="1">
    <source>
        <dbReference type="EMBL" id="KAJ8043861.1"/>
    </source>
</evidence>
<dbReference type="Proteomes" id="UP001152320">
    <property type="component" value="Chromosome 4"/>
</dbReference>
<accession>A0A9Q1HG79</accession>
<name>A0A9Q1HG79_HOLLE</name>
<dbReference type="PANTHER" id="PTHR37162:SF1">
    <property type="entry name" value="BED-TYPE DOMAIN-CONTAINING PROTEIN"/>
    <property type="match status" value="1"/>
</dbReference>
<reference evidence="1" key="1">
    <citation type="submission" date="2021-10" db="EMBL/GenBank/DDBJ databases">
        <title>Tropical sea cucumber genome reveals ecological adaptation and Cuvierian tubules defense mechanism.</title>
        <authorList>
            <person name="Chen T."/>
        </authorList>
    </citation>
    <scope>NUCLEOTIDE SEQUENCE</scope>
    <source>
        <strain evidence="1">Nanhai2018</strain>
        <tissue evidence="1">Muscle</tissue>
    </source>
</reference>
<proteinExistence type="predicted"/>
<evidence type="ECO:0000313" key="2">
    <source>
        <dbReference type="Proteomes" id="UP001152320"/>
    </source>
</evidence>